<dbReference type="PROSITE" id="PS50077">
    <property type="entry name" value="HEAT_REPEAT"/>
    <property type="match status" value="2"/>
</dbReference>
<feature type="compositionally biased region" description="Basic and acidic residues" evidence="12">
    <location>
        <begin position="237"/>
        <end position="246"/>
    </location>
</feature>
<feature type="region of interest" description="Disordered" evidence="12">
    <location>
        <begin position="1987"/>
        <end position="2058"/>
    </location>
</feature>
<dbReference type="InterPro" id="IPR048491">
    <property type="entry name" value="XMAP215_CLASP_TOG"/>
</dbReference>
<keyword evidence="5" id="KW-0206">Cytoskeleton</keyword>
<dbReference type="Pfam" id="PF21041">
    <property type="entry name" value="XMAP215_CLASP_TOG"/>
    <property type="match status" value="2"/>
</dbReference>
<comment type="similarity">
    <text evidence="6">Belongs to the TOG/XMAP215 family.</text>
</comment>
<dbReference type="GO" id="GO:0007051">
    <property type="term" value="P:spindle organization"/>
    <property type="evidence" value="ECO:0007669"/>
    <property type="project" value="InterPro"/>
</dbReference>
<dbReference type="EMBL" id="CAWUPB010001199">
    <property type="protein sequence ID" value="CAK7357433.1"/>
    <property type="molecule type" value="Genomic_DNA"/>
</dbReference>
<dbReference type="FunFam" id="1.25.10.10:FF:000137">
    <property type="entry name" value="Protein MOR1"/>
    <property type="match status" value="1"/>
</dbReference>
<dbReference type="SMART" id="SM01349">
    <property type="entry name" value="TOG"/>
    <property type="match status" value="5"/>
</dbReference>
<dbReference type="Proteomes" id="UP001314170">
    <property type="component" value="Unassembled WGS sequence"/>
</dbReference>
<feature type="compositionally biased region" description="Basic and acidic residues" evidence="12">
    <location>
        <begin position="559"/>
        <end position="571"/>
    </location>
</feature>
<keyword evidence="15" id="KW-1185">Reference proteome</keyword>
<dbReference type="FunFam" id="1.25.10.10:FF:000019">
    <property type="entry name" value="Cytoskeleton-associated protein 5"/>
    <property type="match status" value="1"/>
</dbReference>
<feature type="compositionally biased region" description="Low complexity" evidence="12">
    <location>
        <begin position="538"/>
        <end position="558"/>
    </location>
</feature>
<dbReference type="InterPro" id="IPR021133">
    <property type="entry name" value="HEAT_type_2"/>
</dbReference>
<evidence type="ECO:0000256" key="4">
    <source>
        <dbReference type="ARBA" id="ARBA00022737"/>
    </source>
</evidence>
<keyword evidence="2" id="KW-0963">Cytoplasm</keyword>
<evidence type="ECO:0000256" key="1">
    <source>
        <dbReference type="ARBA" id="ARBA00004245"/>
    </source>
</evidence>
<dbReference type="InterPro" id="IPR016024">
    <property type="entry name" value="ARM-type_fold"/>
</dbReference>
<comment type="caution">
    <text evidence="14">The sequence shown here is derived from an EMBL/GenBank/DDBJ whole genome shotgun (WGS) entry which is preliminary data.</text>
</comment>
<dbReference type="SUPFAM" id="SSF48371">
    <property type="entry name" value="ARM repeat"/>
    <property type="match status" value="2"/>
</dbReference>
<evidence type="ECO:0000259" key="13">
    <source>
        <dbReference type="SMART" id="SM01349"/>
    </source>
</evidence>
<organism evidence="14 15">
    <name type="scientific">Dovyalis caffra</name>
    <dbReference type="NCBI Taxonomy" id="77055"/>
    <lineage>
        <taxon>Eukaryota</taxon>
        <taxon>Viridiplantae</taxon>
        <taxon>Streptophyta</taxon>
        <taxon>Embryophyta</taxon>
        <taxon>Tracheophyta</taxon>
        <taxon>Spermatophyta</taxon>
        <taxon>Magnoliopsida</taxon>
        <taxon>eudicotyledons</taxon>
        <taxon>Gunneridae</taxon>
        <taxon>Pentapetalae</taxon>
        <taxon>rosids</taxon>
        <taxon>fabids</taxon>
        <taxon>Malpighiales</taxon>
        <taxon>Salicaceae</taxon>
        <taxon>Flacourtieae</taxon>
        <taxon>Dovyalis</taxon>
    </lineage>
</organism>
<evidence type="ECO:0000256" key="11">
    <source>
        <dbReference type="SAM" id="Coils"/>
    </source>
</evidence>
<dbReference type="FunFam" id="1.25.10.10:FF:000165">
    <property type="entry name" value="Protein MOR1"/>
    <property type="match status" value="1"/>
</dbReference>
<comment type="subcellular location">
    <subcellularLocation>
        <location evidence="1">Cytoplasm</location>
        <location evidence="1">Cytoskeleton</location>
    </subcellularLocation>
</comment>
<evidence type="ECO:0000256" key="8">
    <source>
        <dbReference type="ARBA" id="ARBA00079374"/>
    </source>
</evidence>
<evidence type="ECO:0000313" key="15">
    <source>
        <dbReference type="Proteomes" id="UP001314170"/>
    </source>
</evidence>
<dbReference type="FunFam" id="1.25.10.10:FF:000121">
    <property type="entry name" value="Protein MOR1"/>
    <property type="match status" value="1"/>
</dbReference>
<sequence>MSEEEKLLKEAKKLPWEDRLLHKNWKVRSEANIDLASLCGSISDPKDSRLREFAPLFRKTVADSNAPVQEKALDSLIAFLRAADADAGRYAKEVCDAIVAKCLTGRPKTVEKAQAAFMLWVELEAVDVFLDAMEKAIKNKVAKAVVPAIDVMFQALSEFGAKVVPPKRILKMLPELFDHQDQNVRASSKGLTLELCRWIGKDPVKSILFEKMRDTMKKELEAELVNVSGTAKPSRKIRSEQDKEPEPESVSEVVGPGQSEEVAADAPQEIDEYDLMDPVDILGPLEKSGFWDGVKAAKWSERKEAVAQLTKLASTKRIAPGDFSEVCRTLKKLITDVNIAVAVEAIQALGNLARGLRTHFSGSSRFLLPVLLTLMLFTPCLPGCVELVHMFGSCVMNELYVKTAVKNKVPLVRSLTLNWVTFCIETSNKAVILKVHKDYVPMCMECLNDGTPDVRDSAFLVLAAVAKSVGMRPLERSLEKLDDVRRKKLSEMIAGSGDGVPAVATSGTFHTVRGSMSSVEASGSSFVKKSAASMLSGKRPAPTAPANKKAAPTKSGASKKGDGAGRAETSRALEPPEDVEPGEMSLEEIETRLGSLIQGDVVSQLKSAVWKERLEAISSLKQQVEGLQKIDQSVEILIRLLCTIPGWNEKNVQVQQQVIEVVTYLASTASKFPKKCVVLCLLGISERVADIKTRAHAMKCLTTFSEAVGPGFVFDRLYKIMKEHKNPKVLSEGMLWMVSAVDDFGVSHLKLKLRFLRRDVNIILQDLIDFCKDTGLQSSVAASRNATIKLLGALHKFVGPDIKGFLADVKPALLSALDAEYEKNPFEGGAAVAKRTVRTSESTASVSAGGLDGLPREDISGKITPTLIKSLESPDWKVRLESIEIVNKILEEANKRIQPAGTGELFGALRGRLYDSNKNLIMTALTTIGGVASAMGLPVEKSSKGVLADILKCLGDNKKHMRECTLNTLDTWVAAVHLDKMIPYITAALIETKLGAEGRKDLFDWLSKQLSGLSEFSDAIHLLKPASSAMTDKSADVRKAAEACISEILRVCGQEMIEKNLRDINGPALALVLERVRPAGGFQGLSLGNLDDFFVSVFACMHMPPVLRLLIEICHGLSESFESTKTISMGPSSKTNSKVGKAASNGISKHANRSISSRVVPAKGSKPEPTMSFQDRAVQSQALLNVKDSNKEDRERMVVRRFKFEEPRMEQIQDLESDMMKYFREDLNRRLLSPDFKKQVDGLEMLQKALPSIGKEIIEVLDILLRWFVLQLCKSNTTCLLKVLEFLPELFDLLRDEAYVLSESEAAIFLPCLIEKLGHNIEKVREKMRELTKQIVHAYSATKSFPYILEGLRSKNNRTRIECADLVGFLIDHHGAEISGQLKSLQIVASLTAERDGETRKAALNTLATGYKILGEDIWRYLGKLTDAQKSMIDDRFKWKVREMDKRKEGRPGDARAALRRSVRENGSDIAEQSGEVLQSVSGPILARKNYGSQEVHMERHVMPRALAGANGPTDWNEALDTISFGSPEQVVWPRSIFYLQSVEGMKVVCHELAQATSDAEGSAMDELVKDADRLVSCLANKVARTFDFSLTGASSRSCKYVLNTLMQTFQNKIIAHAVKESTLDSLITELLLWLLDERVPHMDDGSQLLKALNVLMLKILDNADRTSSFVVLINLLRPLDPTRWPSPASTETFAIRNQKFSDLVVKCLIKLTKVLQSTIYDVDLDRILQSIHVYLQELGMEEIRRRAGADDKPLRMVKTVLHELVKLRGAAIKGHLSMVPIDMKPQPIILAYIDLNLETLAAARMLTSTAPGGQNHWGDSAANNSSPATHSAEAQLKNLLPYSRKLVTSKPAPLVYMSSIASLNYILRQVVDVLVSIGRVMVDIFAQLQNASEAFRTYIRDGLAQFTNVDPPPSALNVSSPDLQPLSPVHTNSLNDAKPLHVKPETTNFHLPPSYTEDQRNEKLISGVTSGTLDAIRERMKSMQLASAAGNPDSGSRPLMSMNENINNGLSGQNPRAPDSSGMENPVHGGVLPMDEKALSGLQARMERLKSGSLESL</sequence>
<feature type="domain" description="TOG" evidence="13">
    <location>
        <begin position="583"/>
        <end position="830"/>
    </location>
</feature>
<dbReference type="GO" id="GO:0030951">
    <property type="term" value="P:establishment or maintenance of microtubule cytoskeleton polarity"/>
    <property type="evidence" value="ECO:0007669"/>
    <property type="project" value="InterPro"/>
</dbReference>
<feature type="repeat" description="HEAT" evidence="10">
    <location>
        <begin position="1022"/>
        <end position="1060"/>
    </location>
</feature>
<feature type="region of interest" description="Disordered" evidence="12">
    <location>
        <begin position="231"/>
        <end position="262"/>
    </location>
</feature>
<feature type="domain" description="TOG" evidence="13">
    <location>
        <begin position="1209"/>
        <end position="1446"/>
    </location>
</feature>
<evidence type="ECO:0000256" key="10">
    <source>
        <dbReference type="PROSITE-ProRule" id="PRU00103"/>
    </source>
</evidence>
<dbReference type="GO" id="GO:0051010">
    <property type="term" value="F:microtubule plus-end binding"/>
    <property type="evidence" value="ECO:0007669"/>
    <property type="project" value="InterPro"/>
</dbReference>
<evidence type="ECO:0000313" key="14">
    <source>
        <dbReference type="EMBL" id="CAK7357433.1"/>
    </source>
</evidence>
<feature type="domain" description="TOG" evidence="13">
    <location>
        <begin position="274"/>
        <end position="502"/>
    </location>
</feature>
<protein>
    <recommendedName>
        <fullName evidence="7">Protein MOR1</fullName>
    </recommendedName>
    <alternativeName>
        <fullName evidence="8">Protein GEM1</fullName>
    </alternativeName>
    <alternativeName>
        <fullName evidence="9">Protein MICROTUBULE ORGANIZATION 1</fullName>
    </alternativeName>
</protein>
<dbReference type="GO" id="GO:0061863">
    <property type="term" value="F:microtubule plus end polymerase"/>
    <property type="evidence" value="ECO:0007669"/>
    <property type="project" value="InterPro"/>
</dbReference>
<keyword evidence="3" id="KW-0493">Microtubule</keyword>
<dbReference type="Gene3D" id="1.25.10.10">
    <property type="entry name" value="Leucine-rich Repeat Variant"/>
    <property type="match status" value="5"/>
</dbReference>
<gene>
    <name evidence="14" type="ORF">DCAF_LOCUS27722</name>
</gene>
<feature type="domain" description="TOG" evidence="13">
    <location>
        <begin position="2"/>
        <end position="233"/>
    </location>
</feature>
<proteinExistence type="inferred from homology"/>
<feature type="domain" description="TOG" evidence="13">
    <location>
        <begin position="852"/>
        <end position="1085"/>
    </location>
</feature>
<dbReference type="GO" id="GO:0046785">
    <property type="term" value="P:microtubule polymerization"/>
    <property type="evidence" value="ECO:0007669"/>
    <property type="project" value="InterPro"/>
</dbReference>
<reference evidence="14 15" key="1">
    <citation type="submission" date="2024-01" db="EMBL/GenBank/DDBJ databases">
        <authorList>
            <person name="Waweru B."/>
        </authorList>
    </citation>
    <scope>NUCLEOTIDE SEQUENCE [LARGE SCALE GENOMIC DNA]</scope>
</reference>
<feature type="coiled-coil region" evidence="11">
    <location>
        <begin position="1314"/>
        <end position="1341"/>
    </location>
</feature>
<evidence type="ECO:0000256" key="7">
    <source>
        <dbReference type="ARBA" id="ARBA00069484"/>
    </source>
</evidence>
<name>A0AAV1SWA3_9ROSI</name>
<evidence type="ECO:0000256" key="9">
    <source>
        <dbReference type="ARBA" id="ARBA00082866"/>
    </source>
</evidence>
<dbReference type="FunFam" id="1.25.10.10:FF:000155">
    <property type="entry name" value="Protein MOR1"/>
    <property type="match status" value="1"/>
</dbReference>
<dbReference type="InterPro" id="IPR045110">
    <property type="entry name" value="XMAP215"/>
</dbReference>
<feature type="compositionally biased region" description="Polar residues" evidence="12">
    <location>
        <begin position="2003"/>
        <end position="2015"/>
    </location>
</feature>
<evidence type="ECO:0000256" key="2">
    <source>
        <dbReference type="ARBA" id="ARBA00022490"/>
    </source>
</evidence>
<dbReference type="InterPro" id="IPR034085">
    <property type="entry name" value="TOG"/>
</dbReference>
<evidence type="ECO:0000256" key="5">
    <source>
        <dbReference type="ARBA" id="ARBA00023212"/>
    </source>
</evidence>
<feature type="region of interest" description="Disordered" evidence="12">
    <location>
        <begin position="533"/>
        <end position="582"/>
    </location>
</feature>
<evidence type="ECO:0000256" key="6">
    <source>
        <dbReference type="ARBA" id="ARBA00025722"/>
    </source>
</evidence>
<dbReference type="GO" id="GO:0005874">
    <property type="term" value="C:microtubule"/>
    <property type="evidence" value="ECO:0007669"/>
    <property type="project" value="UniProtKB-KW"/>
</dbReference>
<keyword evidence="11" id="KW-0175">Coiled coil</keyword>
<accession>A0AAV1SWA3</accession>
<feature type="repeat" description="HEAT" evidence="10">
    <location>
        <begin position="439"/>
        <end position="477"/>
    </location>
</feature>
<evidence type="ECO:0000256" key="12">
    <source>
        <dbReference type="SAM" id="MobiDB-lite"/>
    </source>
</evidence>
<keyword evidence="4" id="KW-0677">Repeat</keyword>
<evidence type="ECO:0000256" key="3">
    <source>
        <dbReference type="ARBA" id="ARBA00022701"/>
    </source>
</evidence>
<dbReference type="PANTHER" id="PTHR12609">
    <property type="entry name" value="MICROTUBULE ASSOCIATED PROTEIN XMAP215"/>
    <property type="match status" value="1"/>
</dbReference>
<dbReference type="InterPro" id="IPR011989">
    <property type="entry name" value="ARM-like"/>
</dbReference>